<keyword evidence="1" id="KW-0966">Cell projection</keyword>
<protein>
    <submittedName>
        <fullName evidence="1">Flagellar</fullName>
    </submittedName>
</protein>
<reference evidence="2" key="1">
    <citation type="submission" date="2016-04" db="EMBL/GenBank/DDBJ databases">
        <authorList>
            <person name="Strepis N."/>
        </authorList>
    </citation>
    <scope>NUCLEOTIDE SEQUENCE [LARGE SCALE GENOMIC DNA]</scope>
</reference>
<name>A0A1W1IIG8_9LACT</name>
<accession>A0A1W1IIG8</accession>
<keyword evidence="1" id="KW-0969">Cilium</keyword>
<dbReference type="InterPro" id="IPR009384">
    <property type="entry name" value="SwrD-like"/>
</dbReference>
<dbReference type="AlphaFoldDB" id="A0A1W1IIG8"/>
<dbReference type="STRING" id="43064.SAMN04488086_11077"/>
<keyword evidence="1" id="KW-0282">Flagellum</keyword>
<evidence type="ECO:0000313" key="1">
    <source>
        <dbReference type="EMBL" id="SLM52854.1"/>
    </source>
</evidence>
<dbReference type="EMBL" id="FWEY01000009">
    <property type="protein sequence ID" value="SLM52854.1"/>
    <property type="molecule type" value="Genomic_DNA"/>
</dbReference>
<gene>
    <name evidence="1" type="ORF">TPAS_2562</name>
</gene>
<evidence type="ECO:0000313" key="2">
    <source>
        <dbReference type="Proteomes" id="UP000195985"/>
    </source>
</evidence>
<dbReference type="Pfam" id="PF06289">
    <property type="entry name" value="FlbD"/>
    <property type="match status" value="1"/>
</dbReference>
<proteinExistence type="predicted"/>
<dbReference type="RefSeq" id="WP_086943595.1">
    <property type="nucleotide sequence ID" value="NZ_FONM01000010.1"/>
</dbReference>
<organism evidence="1 2">
    <name type="scientific">Trichococcus pasteurii</name>
    <dbReference type="NCBI Taxonomy" id="43064"/>
    <lineage>
        <taxon>Bacteria</taxon>
        <taxon>Bacillati</taxon>
        <taxon>Bacillota</taxon>
        <taxon>Bacilli</taxon>
        <taxon>Lactobacillales</taxon>
        <taxon>Carnobacteriaceae</taxon>
        <taxon>Trichococcus</taxon>
    </lineage>
</organism>
<dbReference type="PANTHER" id="PTHR39185:SF1">
    <property type="entry name" value="SWARMING MOTILITY PROTEIN SWRD"/>
    <property type="match status" value="1"/>
</dbReference>
<dbReference type="PANTHER" id="PTHR39185">
    <property type="entry name" value="SWARMING MOTILITY PROTEIN SWRD"/>
    <property type="match status" value="1"/>
</dbReference>
<sequence>MIALTSVSGEAFFLNCDLIYRIDEMHDTIITLSDGQHIRVSEPANQIVEKIVDYRRKIYLAVPEVGK</sequence>
<dbReference type="Proteomes" id="UP000195985">
    <property type="component" value="Unassembled WGS sequence"/>
</dbReference>
<dbReference type="OrthoDB" id="9799862at2"/>
<keyword evidence="2" id="KW-1185">Reference proteome</keyword>